<dbReference type="GO" id="GO:0008289">
    <property type="term" value="F:lipid binding"/>
    <property type="evidence" value="ECO:0007669"/>
    <property type="project" value="UniProtKB-KW"/>
</dbReference>
<comment type="caution">
    <text evidence="7">The sequence shown here is derived from an EMBL/GenBank/DDBJ whole genome shotgun (WGS) entry which is preliminary data.</text>
</comment>
<dbReference type="CDD" id="cd21669">
    <property type="entry name" value="SMP_SF"/>
    <property type="match status" value="1"/>
</dbReference>
<evidence type="ECO:0000256" key="5">
    <source>
        <dbReference type="ARBA" id="ARBA00023136"/>
    </source>
</evidence>
<dbReference type="PANTHER" id="PTHR47261">
    <property type="entry name" value="CALCIUM-DEPENDENT LIPID-BINDING (CALB DOMAIN) FAMILY PROTEIN"/>
    <property type="match status" value="1"/>
</dbReference>
<protein>
    <recommendedName>
        <fullName evidence="6">SMP-LTD domain-containing protein</fullName>
    </recommendedName>
</protein>
<keyword evidence="5" id="KW-0472">Membrane</keyword>
<proteinExistence type="predicted"/>
<sequence length="396" mass="44393">MRRDSRWCGAFCGGGYRGQKSRWNRILAGRGWNKVKEKAERTSSCFWPKTIKSDVGVTRKLIAPGVFSLNRDVIQGGAGLFAAVAFAARNRDGIASSPGGDGIRVSNDELEEGKLQDSQVQLGSNFTTFQEDPIVDKLRTHLGVIHPIPSPPINGNIAGKRRNKRKESVEWVNIVLGKLWKVYRGGLETWVIGLLQPIIDDLEKPDYVERVEIKQFSLGDEPLSVRNVERRTSRRVNDLQYQIGLRYTGSACMLLSLSLKFGIIPIVVPVRVRDFDIDGELWVKLRLIPTEPWVGAASWAFVSLPKIKFELSPFRLFNLMVDLPRLFVRLNKIVLDFQKGKAVGPVTVGPVADGVKDGEMQEGNMDFVGELSVTLVDARKLPYLFGKFYSLVFSFK</sequence>
<evidence type="ECO:0000313" key="8">
    <source>
        <dbReference type="Proteomes" id="UP001058974"/>
    </source>
</evidence>
<dbReference type="GO" id="GO:0006869">
    <property type="term" value="P:lipid transport"/>
    <property type="evidence" value="ECO:0007669"/>
    <property type="project" value="UniProtKB-KW"/>
</dbReference>
<evidence type="ECO:0000313" key="7">
    <source>
        <dbReference type="EMBL" id="KAI5409530.1"/>
    </source>
</evidence>
<keyword evidence="3" id="KW-0445">Lipid transport</keyword>
<comment type="subcellular location">
    <subcellularLocation>
        <location evidence="1">Membrane</location>
    </subcellularLocation>
</comment>
<keyword evidence="2" id="KW-0813">Transport</keyword>
<dbReference type="EMBL" id="JAMSHJ010000005">
    <property type="protein sequence ID" value="KAI5409530.1"/>
    <property type="molecule type" value="Genomic_DNA"/>
</dbReference>
<keyword evidence="8" id="KW-1185">Reference proteome</keyword>
<keyword evidence="4" id="KW-0446">Lipid-binding</keyword>
<name>A0A9D4WXT3_PEA</name>
<dbReference type="InterPro" id="IPR031468">
    <property type="entry name" value="SMP_LBD"/>
</dbReference>
<dbReference type="PROSITE" id="PS51847">
    <property type="entry name" value="SMP"/>
    <property type="match status" value="1"/>
</dbReference>
<evidence type="ECO:0000256" key="1">
    <source>
        <dbReference type="ARBA" id="ARBA00004370"/>
    </source>
</evidence>
<evidence type="ECO:0000256" key="4">
    <source>
        <dbReference type="ARBA" id="ARBA00023121"/>
    </source>
</evidence>
<evidence type="ECO:0000256" key="3">
    <source>
        <dbReference type="ARBA" id="ARBA00023055"/>
    </source>
</evidence>
<evidence type="ECO:0000259" key="6">
    <source>
        <dbReference type="PROSITE" id="PS51847"/>
    </source>
</evidence>
<reference evidence="7 8" key="1">
    <citation type="journal article" date="2022" name="Nat. Genet.">
        <title>Improved pea reference genome and pan-genome highlight genomic features and evolutionary characteristics.</title>
        <authorList>
            <person name="Yang T."/>
            <person name="Liu R."/>
            <person name="Luo Y."/>
            <person name="Hu S."/>
            <person name="Wang D."/>
            <person name="Wang C."/>
            <person name="Pandey M.K."/>
            <person name="Ge S."/>
            <person name="Xu Q."/>
            <person name="Li N."/>
            <person name="Li G."/>
            <person name="Huang Y."/>
            <person name="Saxena R.K."/>
            <person name="Ji Y."/>
            <person name="Li M."/>
            <person name="Yan X."/>
            <person name="He Y."/>
            <person name="Liu Y."/>
            <person name="Wang X."/>
            <person name="Xiang C."/>
            <person name="Varshney R.K."/>
            <person name="Ding H."/>
            <person name="Gao S."/>
            <person name="Zong X."/>
        </authorList>
    </citation>
    <scope>NUCLEOTIDE SEQUENCE [LARGE SCALE GENOMIC DNA]</scope>
    <source>
        <strain evidence="7 8">cv. Zhongwan 6</strain>
    </source>
</reference>
<gene>
    <name evidence="7" type="ORF">KIW84_055093</name>
</gene>
<dbReference type="PANTHER" id="PTHR47261:SF2">
    <property type="entry name" value="CALCIUM-DEPENDENT LIPID-BINDING (CALB DOMAIN) FAMILY PROTEIN"/>
    <property type="match status" value="1"/>
</dbReference>
<dbReference type="AlphaFoldDB" id="A0A9D4WXT3"/>
<evidence type="ECO:0000256" key="2">
    <source>
        <dbReference type="ARBA" id="ARBA00022448"/>
    </source>
</evidence>
<accession>A0A9D4WXT3</accession>
<organism evidence="7 8">
    <name type="scientific">Pisum sativum</name>
    <name type="common">Garden pea</name>
    <name type="synonym">Lathyrus oleraceus</name>
    <dbReference type="NCBI Taxonomy" id="3888"/>
    <lineage>
        <taxon>Eukaryota</taxon>
        <taxon>Viridiplantae</taxon>
        <taxon>Streptophyta</taxon>
        <taxon>Embryophyta</taxon>
        <taxon>Tracheophyta</taxon>
        <taxon>Spermatophyta</taxon>
        <taxon>Magnoliopsida</taxon>
        <taxon>eudicotyledons</taxon>
        <taxon>Gunneridae</taxon>
        <taxon>Pentapetalae</taxon>
        <taxon>rosids</taxon>
        <taxon>fabids</taxon>
        <taxon>Fabales</taxon>
        <taxon>Fabaceae</taxon>
        <taxon>Papilionoideae</taxon>
        <taxon>50 kb inversion clade</taxon>
        <taxon>NPAAA clade</taxon>
        <taxon>Hologalegina</taxon>
        <taxon>IRL clade</taxon>
        <taxon>Fabeae</taxon>
        <taxon>Lathyrus</taxon>
    </lineage>
</organism>
<dbReference type="Gramene" id="Psat05G0509300-T1">
    <property type="protein sequence ID" value="KAI5409530.1"/>
    <property type="gene ID" value="KIW84_055093"/>
</dbReference>
<dbReference type="Proteomes" id="UP001058974">
    <property type="component" value="Chromosome 5"/>
</dbReference>
<feature type="domain" description="SMP-LTD" evidence="6">
    <location>
        <begin position="165"/>
        <end position="353"/>
    </location>
</feature>
<dbReference type="GO" id="GO:0016020">
    <property type="term" value="C:membrane"/>
    <property type="evidence" value="ECO:0007669"/>
    <property type="project" value="UniProtKB-SubCell"/>
</dbReference>